<organism evidence="1">
    <name type="scientific">marine sediment metagenome</name>
    <dbReference type="NCBI Taxonomy" id="412755"/>
    <lineage>
        <taxon>unclassified sequences</taxon>
        <taxon>metagenomes</taxon>
        <taxon>ecological metagenomes</taxon>
    </lineage>
</organism>
<gene>
    <name evidence="1" type="ORF">LCGC14_0236440</name>
</gene>
<reference evidence="1" key="1">
    <citation type="journal article" date="2015" name="Nature">
        <title>Complex archaea that bridge the gap between prokaryotes and eukaryotes.</title>
        <authorList>
            <person name="Spang A."/>
            <person name="Saw J.H."/>
            <person name="Jorgensen S.L."/>
            <person name="Zaremba-Niedzwiedzka K."/>
            <person name="Martijn J."/>
            <person name="Lind A.E."/>
            <person name="van Eijk R."/>
            <person name="Schleper C."/>
            <person name="Guy L."/>
            <person name="Ettema T.J."/>
        </authorList>
    </citation>
    <scope>NUCLEOTIDE SEQUENCE</scope>
</reference>
<accession>A0A0F9WU13</accession>
<dbReference type="EMBL" id="LAZR01000116">
    <property type="protein sequence ID" value="KKN89796.1"/>
    <property type="molecule type" value="Genomic_DNA"/>
</dbReference>
<comment type="caution">
    <text evidence="1">The sequence shown here is derived from an EMBL/GenBank/DDBJ whole genome shotgun (WGS) entry which is preliminary data.</text>
</comment>
<name>A0A0F9WU13_9ZZZZ</name>
<protein>
    <submittedName>
        <fullName evidence="1">Uncharacterized protein</fullName>
    </submittedName>
</protein>
<evidence type="ECO:0000313" key="1">
    <source>
        <dbReference type="EMBL" id="KKN89796.1"/>
    </source>
</evidence>
<proteinExistence type="predicted"/>
<dbReference type="AlphaFoldDB" id="A0A0F9WU13"/>
<sequence length="127" mass="14302">MKLGTTVINTNTIDSKFGQAAQQLKGEPYVVIECKQTKGADPDAYMLSPTLYKMLLANHERYLELTKHPDYGALRQENARVKQLYRAVLNELKQARGADATLSTGAWKTIRDNVNEAIEDDDGIFRQ</sequence>